<dbReference type="OrthoDB" id="545910at2759"/>
<evidence type="ECO:0000313" key="5">
    <source>
        <dbReference type="Proteomes" id="UP000769157"/>
    </source>
</evidence>
<keyword evidence="1" id="KW-0833">Ubl conjugation pathway</keyword>
<proteinExistence type="predicted"/>
<dbReference type="EMBL" id="JAEUBE010000366">
    <property type="protein sequence ID" value="KAH3663628.1"/>
    <property type="molecule type" value="Genomic_DNA"/>
</dbReference>
<dbReference type="GO" id="GO:0006307">
    <property type="term" value="P:DNA alkylation repair"/>
    <property type="evidence" value="ECO:0007669"/>
    <property type="project" value="InterPro"/>
</dbReference>
<dbReference type="Gene3D" id="2.60.120.590">
    <property type="entry name" value="Alpha-ketoglutarate-dependent dioxygenase AlkB-like"/>
    <property type="match status" value="1"/>
</dbReference>
<dbReference type="PROSITE" id="PS51140">
    <property type="entry name" value="CUE"/>
    <property type="match status" value="1"/>
</dbReference>
<evidence type="ECO:0000256" key="1">
    <source>
        <dbReference type="ARBA" id="ARBA00022786"/>
    </source>
</evidence>
<evidence type="ECO:0000259" key="2">
    <source>
        <dbReference type="PROSITE" id="PS51140"/>
    </source>
</evidence>
<comment type="caution">
    <text evidence="4">The sequence shown here is derived from an EMBL/GenBank/DDBJ whole genome shotgun (WGS) entry which is preliminary data.</text>
</comment>
<dbReference type="InterPro" id="IPR003892">
    <property type="entry name" value="CUE"/>
</dbReference>
<name>A0A9P8P145_9ASCO</name>
<dbReference type="PANTHER" id="PTHR31212:SF4">
    <property type="entry name" value="ALPHA-KETOGLUTARATE-DEPENDENT DIOXYGENASE ALKB HOMOLOG 3"/>
    <property type="match status" value="1"/>
</dbReference>
<reference evidence="4" key="1">
    <citation type="journal article" date="2021" name="Open Biol.">
        <title>Shared evolutionary footprints suggest mitochondrial oxidative damage underlies multiple complex I losses in fungi.</title>
        <authorList>
            <person name="Schikora-Tamarit M.A."/>
            <person name="Marcet-Houben M."/>
            <person name="Nosek J."/>
            <person name="Gabaldon T."/>
        </authorList>
    </citation>
    <scope>NUCLEOTIDE SEQUENCE</scope>
    <source>
        <strain evidence="4">CBS6075</strain>
    </source>
</reference>
<dbReference type="Pfam" id="PF13532">
    <property type="entry name" value="2OG-FeII_Oxy_2"/>
    <property type="match status" value="1"/>
</dbReference>
<organism evidence="4 5">
    <name type="scientific">Ogataea philodendri</name>
    <dbReference type="NCBI Taxonomy" id="1378263"/>
    <lineage>
        <taxon>Eukaryota</taxon>
        <taxon>Fungi</taxon>
        <taxon>Dikarya</taxon>
        <taxon>Ascomycota</taxon>
        <taxon>Saccharomycotina</taxon>
        <taxon>Pichiomycetes</taxon>
        <taxon>Pichiales</taxon>
        <taxon>Pichiaceae</taxon>
        <taxon>Ogataea</taxon>
    </lineage>
</organism>
<accession>A0A9P8P145</accession>
<dbReference type="InterPro" id="IPR005123">
    <property type="entry name" value="Oxoglu/Fe-dep_dioxygenase_dom"/>
</dbReference>
<dbReference type="InterPro" id="IPR037151">
    <property type="entry name" value="AlkB-like_sf"/>
</dbReference>
<evidence type="ECO:0000313" key="4">
    <source>
        <dbReference type="EMBL" id="KAH3663628.1"/>
    </source>
</evidence>
<evidence type="ECO:0008006" key="6">
    <source>
        <dbReference type="Google" id="ProtNLM"/>
    </source>
</evidence>
<sequence length="436" mass="50071">METEEKLNYLHTEFPVVAKEALLELLVAFEGSVDQTVKVLEEQFDRKASGTFKTGANVKKRSRPEPVVPEHKDIPGVLSSLIEKVPEAKKQRVSVNQSTFNVPKTITRDSVILYNKQEIESIPYLKFYKNFLPGTLADELLDELLAKKVVFRDKHFFIAQNECHSNHQSTVFYEKPPVVVYDSGFYNNGEEMEQPFTGNIRTAKFLIEDEVNEVLATRERHPLEIQSDWSASLCVGNYFHSNKNNIDWHSDRLTSIGPLPIICSLNLGATRIFRLRKQYGKPITYSIPLPHNSLLIMLPGTQEEFKHCVPSLTDSLHATHPVAKEARINLTLRMQRLNMQRNLPKCPLCKSSMTLRRMFKKPQLRGYYFWLCSGGYRTGKECSGFYFANLRDIDKPKSKLYTRKVSEASRWLAPDDDEARNAGEFKMEDLEDSAVQ</sequence>
<reference evidence="4" key="2">
    <citation type="submission" date="2021-01" db="EMBL/GenBank/DDBJ databases">
        <authorList>
            <person name="Schikora-Tamarit M.A."/>
        </authorList>
    </citation>
    <scope>NUCLEOTIDE SEQUENCE</scope>
    <source>
        <strain evidence="4">CBS6075</strain>
    </source>
</reference>
<protein>
    <recommendedName>
        <fullName evidence="6">Fe2OG dioxygenase domain-containing protein</fullName>
    </recommendedName>
</protein>
<dbReference type="GO" id="GO:0043130">
    <property type="term" value="F:ubiquitin binding"/>
    <property type="evidence" value="ECO:0007669"/>
    <property type="project" value="InterPro"/>
</dbReference>
<dbReference type="RefSeq" id="XP_046059964.1">
    <property type="nucleotide sequence ID" value="XM_046206172.1"/>
</dbReference>
<gene>
    <name evidence="4" type="ORF">OGAPHI_005029</name>
</gene>
<keyword evidence="5" id="KW-1185">Reference proteome</keyword>
<dbReference type="InterPro" id="IPR032854">
    <property type="entry name" value="ALKBH3"/>
</dbReference>
<dbReference type="SUPFAM" id="SSF51197">
    <property type="entry name" value="Clavaminate synthase-like"/>
    <property type="match status" value="1"/>
</dbReference>
<dbReference type="PROSITE" id="PS51471">
    <property type="entry name" value="FE2OG_OXY"/>
    <property type="match status" value="1"/>
</dbReference>
<evidence type="ECO:0000259" key="3">
    <source>
        <dbReference type="PROSITE" id="PS51471"/>
    </source>
</evidence>
<dbReference type="Proteomes" id="UP000769157">
    <property type="component" value="Unassembled WGS sequence"/>
</dbReference>
<dbReference type="GeneID" id="70236993"/>
<dbReference type="GO" id="GO:0051213">
    <property type="term" value="F:dioxygenase activity"/>
    <property type="evidence" value="ECO:0007669"/>
    <property type="project" value="InterPro"/>
</dbReference>
<dbReference type="PANTHER" id="PTHR31212">
    <property type="entry name" value="ALPHA-KETOGLUTARATE-DEPENDENT DIOXYGENASE ALKB HOMOLOG 3"/>
    <property type="match status" value="1"/>
</dbReference>
<dbReference type="AlphaFoldDB" id="A0A9P8P145"/>
<dbReference type="InterPro" id="IPR027450">
    <property type="entry name" value="AlkB-like"/>
</dbReference>
<feature type="domain" description="CUE" evidence="2">
    <location>
        <begin position="2"/>
        <end position="45"/>
    </location>
</feature>
<feature type="domain" description="Fe2OG dioxygenase" evidence="3">
    <location>
        <begin position="230"/>
        <end position="336"/>
    </location>
</feature>